<dbReference type="InterPro" id="IPR031100">
    <property type="entry name" value="LOG_fam"/>
</dbReference>
<dbReference type="NCBIfam" id="TIGR00730">
    <property type="entry name" value="Rossman fold protein, TIGR00730 family"/>
    <property type="match status" value="1"/>
</dbReference>
<dbReference type="OrthoDB" id="9801098at2"/>
<keyword evidence="2" id="KW-0203">Cytokinin biosynthesis</keyword>
<name>A0A0R1V7C7_9LACO</name>
<dbReference type="AlphaFoldDB" id="A0A0R1V7C7"/>
<comment type="caution">
    <text evidence="3">The sequence shown here is derived from an EMBL/GenBank/DDBJ whole genome shotgun (WGS) entry which is preliminary data.</text>
</comment>
<organism evidence="3 4">
    <name type="scientific">Liquorilactobacillus satsumensis DSM 16230 = JCM 12392</name>
    <dbReference type="NCBI Taxonomy" id="1423801"/>
    <lineage>
        <taxon>Bacteria</taxon>
        <taxon>Bacillati</taxon>
        <taxon>Bacillota</taxon>
        <taxon>Bacilli</taxon>
        <taxon>Lactobacillales</taxon>
        <taxon>Lactobacillaceae</taxon>
        <taxon>Liquorilactobacillus</taxon>
    </lineage>
</organism>
<sequence>MKKIAVYCGASTGNDPVYQKATLKLGGYLANHDLELVYGGGGVGLMGLLANEVLNAGGKVHGVMPKELVARGAAFSKLTDLKVVENMALRKQTMLSLADACLALPGGPGTLEEIIEAFSWARLGDNPNPCVFYNVQGYYDPLKAMFDEMTAKDFLTVTDRKKLLFSDSLTEIFDFMAAYVPPEIRTYSKAGR</sequence>
<dbReference type="EMBL" id="AZFQ01000034">
    <property type="protein sequence ID" value="KRL98994.1"/>
    <property type="molecule type" value="Genomic_DNA"/>
</dbReference>
<reference evidence="3 4" key="1">
    <citation type="journal article" date="2015" name="Genome Announc.">
        <title>Expanding the biotechnology potential of lactobacilli through comparative genomics of 213 strains and associated genera.</title>
        <authorList>
            <person name="Sun Z."/>
            <person name="Harris H.M."/>
            <person name="McCann A."/>
            <person name="Guo C."/>
            <person name="Argimon S."/>
            <person name="Zhang W."/>
            <person name="Yang X."/>
            <person name="Jeffery I.B."/>
            <person name="Cooney J.C."/>
            <person name="Kagawa T.F."/>
            <person name="Liu W."/>
            <person name="Song Y."/>
            <person name="Salvetti E."/>
            <person name="Wrobel A."/>
            <person name="Rasinkangas P."/>
            <person name="Parkhill J."/>
            <person name="Rea M.C."/>
            <person name="O'Sullivan O."/>
            <person name="Ritari J."/>
            <person name="Douillard F.P."/>
            <person name="Paul Ross R."/>
            <person name="Yang R."/>
            <person name="Briner A.E."/>
            <person name="Felis G.E."/>
            <person name="de Vos W.M."/>
            <person name="Barrangou R."/>
            <person name="Klaenhammer T.R."/>
            <person name="Caufield P.W."/>
            <person name="Cui Y."/>
            <person name="Zhang H."/>
            <person name="O'Toole P.W."/>
        </authorList>
    </citation>
    <scope>NUCLEOTIDE SEQUENCE [LARGE SCALE GENOMIC DNA]</scope>
    <source>
        <strain evidence="3 4">DSM 16230</strain>
    </source>
</reference>
<dbReference type="SUPFAM" id="SSF102405">
    <property type="entry name" value="MCP/YpsA-like"/>
    <property type="match status" value="1"/>
</dbReference>
<dbReference type="GO" id="GO:0005829">
    <property type="term" value="C:cytosol"/>
    <property type="evidence" value="ECO:0007669"/>
    <property type="project" value="TreeGrafter"/>
</dbReference>
<dbReference type="PATRIC" id="fig|1423801.4.peg.267"/>
<dbReference type="EC" id="3.2.2.n1" evidence="2"/>
<dbReference type="GO" id="GO:0009691">
    <property type="term" value="P:cytokinin biosynthetic process"/>
    <property type="evidence" value="ECO:0007669"/>
    <property type="project" value="UniProtKB-UniRule"/>
</dbReference>
<accession>A0A0R1V7C7</accession>
<dbReference type="GeneID" id="98307717"/>
<keyword evidence="4" id="KW-1185">Reference proteome</keyword>
<evidence type="ECO:0000256" key="1">
    <source>
        <dbReference type="ARBA" id="ARBA00006763"/>
    </source>
</evidence>
<dbReference type="PANTHER" id="PTHR31223:SF70">
    <property type="entry name" value="LOG FAMILY PROTEIN YJL055W"/>
    <property type="match status" value="1"/>
</dbReference>
<evidence type="ECO:0000313" key="4">
    <source>
        <dbReference type="Proteomes" id="UP000051166"/>
    </source>
</evidence>
<dbReference type="InterPro" id="IPR005269">
    <property type="entry name" value="LOG"/>
</dbReference>
<comment type="similarity">
    <text evidence="1 2">Belongs to the LOG family.</text>
</comment>
<dbReference type="Proteomes" id="UP000051166">
    <property type="component" value="Unassembled WGS sequence"/>
</dbReference>
<evidence type="ECO:0000313" key="3">
    <source>
        <dbReference type="EMBL" id="KRL98994.1"/>
    </source>
</evidence>
<dbReference type="STRING" id="1423801.FD50_GL000261"/>
<dbReference type="Pfam" id="PF03641">
    <property type="entry name" value="Lysine_decarbox"/>
    <property type="match status" value="1"/>
</dbReference>
<keyword evidence="2" id="KW-0378">Hydrolase</keyword>
<protein>
    <recommendedName>
        <fullName evidence="2">Cytokinin riboside 5'-monophosphate phosphoribohydrolase</fullName>
        <ecNumber evidence="2">3.2.2.n1</ecNumber>
    </recommendedName>
</protein>
<dbReference type="Gene3D" id="3.40.50.450">
    <property type="match status" value="1"/>
</dbReference>
<dbReference type="PANTHER" id="PTHR31223">
    <property type="entry name" value="LOG FAMILY PROTEIN YJL055W"/>
    <property type="match status" value="1"/>
</dbReference>
<evidence type="ECO:0000256" key="2">
    <source>
        <dbReference type="RuleBase" id="RU363015"/>
    </source>
</evidence>
<dbReference type="RefSeq" id="WP_056960428.1">
    <property type="nucleotide sequence ID" value="NZ_AZFQ01000034.1"/>
</dbReference>
<gene>
    <name evidence="3" type="ORF">FD50_GL000261</name>
</gene>
<dbReference type="GO" id="GO:0016799">
    <property type="term" value="F:hydrolase activity, hydrolyzing N-glycosyl compounds"/>
    <property type="evidence" value="ECO:0007669"/>
    <property type="project" value="TreeGrafter"/>
</dbReference>
<proteinExistence type="inferred from homology"/>